<keyword evidence="1" id="KW-0472">Membrane</keyword>
<dbReference type="EMBL" id="WWCO01000009">
    <property type="protein sequence ID" value="MYM35636.1"/>
    <property type="molecule type" value="Genomic_DNA"/>
</dbReference>
<accession>A0A6L8MH33</accession>
<reference evidence="4 5" key="1">
    <citation type="submission" date="2019-12" db="EMBL/GenBank/DDBJ databases">
        <title>Novel species isolated from a subtropical stream in China.</title>
        <authorList>
            <person name="Lu H."/>
        </authorList>
    </citation>
    <scope>NUCLEOTIDE SEQUENCE [LARGE SCALE GENOMIC DNA]</scope>
    <source>
        <strain evidence="3 5">FT50W</strain>
        <strain evidence="2 4">FT94W</strain>
    </source>
</reference>
<evidence type="ECO:0000256" key="1">
    <source>
        <dbReference type="SAM" id="Phobius"/>
    </source>
</evidence>
<dbReference type="RefSeq" id="WP_160991015.1">
    <property type="nucleotide sequence ID" value="NZ_WWCO01000009.1"/>
</dbReference>
<evidence type="ECO:0000313" key="3">
    <source>
        <dbReference type="EMBL" id="MYM82233.1"/>
    </source>
</evidence>
<gene>
    <name evidence="2" type="ORF">GTP38_14980</name>
    <name evidence="3" type="ORF">GTP44_09750</name>
</gene>
<comment type="caution">
    <text evidence="3">The sequence shown here is derived from an EMBL/GenBank/DDBJ whole genome shotgun (WGS) entry which is preliminary data.</text>
</comment>
<organism evidence="3 5">
    <name type="scientific">Duganella lactea</name>
    <dbReference type="NCBI Taxonomy" id="2692173"/>
    <lineage>
        <taxon>Bacteria</taxon>
        <taxon>Pseudomonadati</taxon>
        <taxon>Pseudomonadota</taxon>
        <taxon>Betaproteobacteria</taxon>
        <taxon>Burkholderiales</taxon>
        <taxon>Oxalobacteraceae</taxon>
        <taxon>Telluria group</taxon>
        <taxon>Duganella</taxon>
    </lineage>
</organism>
<keyword evidence="1" id="KW-0812">Transmembrane</keyword>
<sequence length="446" mass="49705">MSLAYRANADFAKLNHPLRVPLSAEIHSRPFLQLQAPESLTHFALYLQQDQPSRQNHRSSQHQILAQLCMHYGVATPHPQARYFFHDFGRFRLKWECHTEFATYTFVERGEPGLDCAASFDRMPLQHVPQEWLAGLNGKIIVAAHVLLCKADADEASFAQGIRDLFQGKSLVGSSAGGNAEVWTDFLIQPDGFSRFVVRDQRLREFQSGRLVGRLLEIETYRMMALLGLPQAEATQPDLNSIESELATLTAKLVKEDGNADQDLLNQITALAARVEKISVSNSYRFAASQAYFNLVQSRIQELREVRIEGTPTLAEFMGRRLAPAMNTCVSVARRQETLAQRIGRSNDLLRTRVGIEQEKQNRLILQSLDARAAQQLRLQQAVEGLSVAAISYYTLGLVGYVGKAMKAGSVPVNPDLMTGLAVPVVIGGVWLGLRRLHHQLAGAKH</sequence>
<feature type="transmembrane region" description="Helical" evidence="1">
    <location>
        <begin position="417"/>
        <end position="434"/>
    </location>
</feature>
<keyword evidence="1" id="KW-1133">Transmembrane helix</keyword>
<proteinExistence type="predicted"/>
<dbReference type="Proteomes" id="UP000449678">
    <property type="component" value="Unassembled WGS sequence"/>
</dbReference>
<name>A0A6L8MH33_9BURK</name>
<dbReference type="AlphaFoldDB" id="A0A6L8MH33"/>
<evidence type="ECO:0000313" key="5">
    <source>
        <dbReference type="Proteomes" id="UP000474565"/>
    </source>
</evidence>
<evidence type="ECO:0000313" key="2">
    <source>
        <dbReference type="EMBL" id="MYM35636.1"/>
    </source>
</evidence>
<dbReference type="InterPro" id="IPR021830">
    <property type="entry name" value="DUF3422"/>
</dbReference>
<dbReference type="Proteomes" id="UP000474565">
    <property type="component" value="Unassembled WGS sequence"/>
</dbReference>
<dbReference type="EMBL" id="WWCP01000008">
    <property type="protein sequence ID" value="MYM82233.1"/>
    <property type="molecule type" value="Genomic_DNA"/>
</dbReference>
<dbReference type="Pfam" id="PF11902">
    <property type="entry name" value="DUF3422"/>
    <property type="match status" value="1"/>
</dbReference>
<evidence type="ECO:0000313" key="4">
    <source>
        <dbReference type="Proteomes" id="UP000449678"/>
    </source>
</evidence>
<feature type="transmembrane region" description="Helical" evidence="1">
    <location>
        <begin position="382"/>
        <end position="402"/>
    </location>
</feature>
<keyword evidence="4" id="KW-1185">Reference proteome</keyword>
<protein>
    <submittedName>
        <fullName evidence="3">DUF3422 family protein</fullName>
    </submittedName>
</protein>